<name>A0A875S7J9_EENNA</name>
<dbReference type="OrthoDB" id="10265628at2759"/>
<dbReference type="CDD" id="cd00378">
    <property type="entry name" value="SHMT"/>
    <property type="match status" value="1"/>
</dbReference>
<comment type="cofactor">
    <cofactor evidence="2 12 13">
        <name>pyridoxal 5'-phosphate</name>
        <dbReference type="ChEBI" id="CHEBI:597326"/>
    </cofactor>
</comment>
<dbReference type="GO" id="GO:0032259">
    <property type="term" value="P:methylation"/>
    <property type="evidence" value="ECO:0007669"/>
    <property type="project" value="UniProtKB-KW"/>
</dbReference>
<dbReference type="PROSITE" id="PS00096">
    <property type="entry name" value="SHMT"/>
    <property type="match status" value="1"/>
</dbReference>
<dbReference type="GeneID" id="62196698"/>
<evidence type="ECO:0000256" key="10">
    <source>
        <dbReference type="ARBA" id="ARBA00022946"/>
    </source>
</evidence>
<dbReference type="EMBL" id="CP064815">
    <property type="protein sequence ID" value="QPG75912.1"/>
    <property type="molecule type" value="Genomic_DNA"/>
</dbReference>
<feature type="modified residue" description="N6-(pyridoxal phosphate)lysine" evidence="12">
    <location>
        <position position="267"/>
    </location>
</feature>
<dbReference type="PANTHER" id="PTHR11680">
    <property type="entry name" value="SERINE HYDROXYMETHYLTRANSFERASE"/>
    <property type="match status" value="1"/>
</dbReference>
<keyword evidence="15" id="KW-0489">Methyltransferase</keyword>
<evidence type="ECO:0000256" key="12">
    <source>
        <dbReference type="PIRSR" id="PIRSR000412-50"/>
    </source>
</evidence>
<dbReference type="RefSeq" id="XP_038779477.1">
    <property type="nucleotide sequence ID" value="XM_038923549.1"/>
</dbReference>
<comment type="pathway">
    <text evidence="5 13">One-carbon metabolism; tetrahydrofolate interconversion.</text>
</comment>
<evidence type="ECO:0000256" key="6">
    <source>
        <dbReference type="ARBA" id="ARBA00006376"/>
    </source>
</evidence>
<dbReference type="SUPFAM" id="SSF53383">
    <property type="entry name" value="PLP-dependent transferases"/>
    <property type="match status" value="1"/>
</dbReference>
<comment type="catalytic activity">
    <reaction evidence="1 13">
        <text>(6R)-5,10-methylene-5,6,7,8-tetrahydrofolate + glycine + H2O = (6S)-5,6,7,8-tetrahydrofolate + L-serine</text>
        <dbReference type="Rhea" id="RHEA:15481"/>
        <dbReference type="ChEBI" id="CHEBI:15377"/>
        <dbReference type="ChEBI" id="CHEBI:15636"/>
        <dbReference type="ChEBI" id="CHEBI:33384"/>
        <dbReference type="ChEBI" id="CHEBI:57305"/>
        <dbReference type="ChEBI" id="CHEBI:57453"/>
        <dbReference type="EC" id="2.1.2.1"/>
    </reaction>
</comment>
<dbReference type="Proteomes" id="UP000662931">
    <property type="component" value="Chromosome 4"/>
</dbReference>
<dbReference type="Gene3D" id="3.40.640.10">
    <property type="entry name" value="Type I PLP-dependent aspartate aminotransferase-like (Major domain)"/>
    <property type="match status" value="1"/>
</dbReference>
<keyword evidence="10" id="KW-0809">Transit peptide</keyword>
<dbReference type="Gene3D" id="3.90.1150.10">
    <property type="entry name" value="Aspartate Aminotransferase, domain 1"/>
    <property type="match status" value="1"/>
</dbReference>
<evidence type="ECO:0000256" key="4">
    <source>
        <dbReference type="ARBA" id="ARBA00004173"/>
    </source>
</evidence>
<evidence type="ECO:0000256" key="9">
    <source>
        <dbReference type="ARBA" id="ARBA00022898"/>
    </source>
</evidence>
<keyword evidence="16" id="KW-1185">Reference proteome</keyword>
<dbReference type="InterPro" id="IPR049943">
    <property type="entry name" value="Ser_HO-MeTrfase-like"/>
</dbReference>
<comment type="subcellular location">
    <subcellularLocation>
        <location evidence="4">Mitochondrion</location>
    </subcellularLocation>
</comment>
<keyword evidence="9 12" id="KW-0663">Pyridoxal phosphate</keyword>
<dbReference type="PIRSF" id="PIRSF000412">
    <property type="entry name" value="SHMT"/>
    <property type="match status" value="1"/>
</dbReference>
<evidence type="ECO:0000313" key="15">
    <source>
        <dbReference type="EMBL" id="QPG75912.1"/>
    </source>
</evidence>
<dbReference type="GO" id="GO:0005739">
    <property type="term" value="C:mitochondrion"/>
    <property type="evidence" value="ECO:0007669"/>
    <property type="project" value="UniProtKB-SubCell"/>
</dbReference>
<dbReference type="Pfam" id="PF00464">
    <property type="entry name" value="SHMT"/>
    <property type="match status" value="1"/>
</dbReference>
<dbReference type="GO" id="GO:0030170">
    <property type="term" value="F:pyridoxal phosphate binding"/>
    <property type="evidence" value="ECO:0007669"/>
    <property type="project" value="InterPro"/>
</dbReference>
<dbReference type="PANTHER" id="PTHR11680:SF57">
    <property type="entry name" value="SERINE HYDROXYMETHYLTRANSFERASE, MITOCHONDRIAL"/>
    <property type="match status" value="1"/>
</dbReference>
<keyword evidence="7 13" id="KW-0554">One-carbon metabolism</keyword>
<sequence length="490" mass="54459">MFTRSFLRPATRAWTVQAKRYYAISAKQLDLLSNHVDKVDPEMNELLKEERQRQKKSITLIPSENFTSEAVMDLLGSELQNKYSEGYPGERYYGGNEIIDKVESLCQKRALEAYGLNPDKWGVNVQALSGAPANLYAYSAVMNVGDRLMGLDLPHGGHLSHGYQTKSHKISFVSKYFQTMPYRVDETTGLIDYDMLEKTATLFRPKIIVAGASAYPRIIDYKRMKQIADKVGAYLMSDMAHISGMVAAGVTDSPFPYSDIVTTTTHKSLRGPRGAMIFFRKGIRRVTKKGKEIPYDLEDKINFSVFPAHQGGPHNNVIGALAVALKQAMTPEFKEYQENIVKNASAFSDSLNKKGFDMVTGGTNTHLILIDLRSKNIDGARVEAVLERMNIAANKNTIPTDSSAMFPNGLRVGTPAMTTRGFMAPEFDKVAEFIDRAVQIAVDLKSKEQGGKAKEKLANFKKLADCDPRIKALDAEVVTFASEYPNPGDH</sequence>
<evidence type="ECO:0000256" key="2">
    <source>
        <dbReference type="ARBA" id="ARBA00001933"/>
    </source>
</evidence>
<keyword evidence="8 13" id="KW-0808">Transferase</keyword>
<keyword evidence="11" id="KW-0496">Mitochondrion</keyword>
<dbReference type="InterPro" id="IPR015424">
    <property type="entry name" value="PyrdxlP-dep_Trfase"/>
</dbReference>
<evidence type="ECO:0000256" key="13">
    <source>
        <dbReference type="RuleBase" id="RU000585"/>
    </source>
</evidence>
<dbReference type="GO" id="GO:0035999">
    <property type="term" value="P:tetrahydrofolate interconversion"/>
    <property type="evidence" value="ECO:0007669"/>
    <property type="project" value="UniProtKB-UniPathway"/>
</dbReference>
<dbReference type="UniPathway" id="UPA00193"/>
<dbReference type="GO" id="GO:0008168">
    <property type="term" value="F:methyltransferase activity"/>
    <property type="evidence" value="ECO:0007669"/>
    <property type="project" value="UniProtKB-KW"/>
</dbReference>
<organism evidence="15 16">
    <name type="scientific">Eeniella nana</name>
    <name type="common">Yeast</name>
    <name type="synonym">Brettanomyces nanus</name>
    <dbReference type="NCBI Taxonomy" id="13502"/>
    <lineage>
        <taxon>Eukaryota</taxon>
        <taxon>Fungi</taxon>
        <taxon>Dikarya</taxon>
        <taxon>Ascomycota</taxon>
        <taxon>Saccharomycotina</taxon>
        <taxon>Pichiomycetes</taxon>
        <taxon>Pichiales</taxon>
        <taxon>Pichiaceae</taxon>
        <taxon>Brettanomyces</taxon>
    </lineage>
</organism>
<evidence type="ECO:0000256" key="8">
    <source>
        <dbReference type="ARBA" id="ARBA00022679"/>
    </source>
</evidence>
<dbReference type="AlphaFoldDB" id="A0A875S7J9"/>
<dbReference type="InterPro" id="IPR015422">
    <property type="entry name" value="PyrdxlP-dep_Trfase_small"/>
</dbReference>
<dbReference type="GO" id="GO:0019264">
    <property type="term" value="P:glycine biosynthetic process from serine"/>
    <property type="evidence" value="ECO:0007669"/>
    <property type="project" value="InterPro"/>
</dbReference>
<comment type="similarity">
    <text evidence="6 13">Belongs to the SHMT family.</text>
</comment>
<evidence type="ECO:0000256" key="5">
    <source>
        <dbReference type="ARBA" id="ARBA00004777"/>
    </source>
</evidence>
<dbReference type="EC" id="2.1.2.1" evidence="13"/>
<dbReference type="InterPro" id="IPR001085">
    <property type="entry name" value="Ser_HO-MeTrfase"/>
</dbReference>
<evidence type="ECO:0000256" key="7">
    <source>
        <dbReference type="ARBA" id="ARBA00022563"/>
    </source>
</evidence>
<evidence type="ECO:0000256" key="3">
    <source>
        <dbReference type="ARBA" id="ARBA00002224"/>
    </source>
</evidence>
<dbReference type="InterPro" id="IPR019798">
    <property type="entry name" value="Ser_HO-MeTrfase_PLP_BS"/>
</dbReference>
<accession>A0A875S7J9</accession>
<evidence type="ECO:0000313" key="16">
    <source>
        <dbReference type="Proteomes" id="UP000662931"/>
    </source>
</evidence>
<dbReference type="InterPro" id="IPR015421">
    <property type="entry name" value="PyrdxlP-dep_Trfase_major"/>
</dbReference>
<dbReference type="GO" id="GO:0004372">
    <property type="term" value="F:glycine hydroxymethyltransferase activity"/>
    <property type="evidence" value="ECO:0007669"/>
    <property type="project" value="UniProtKB-EC"/>
</dbReference>
<dbReference type="KEGG" id="bnn:FOA43_003298"/>
<proteinExistence type="inferred from homology"/>
<comment type="function">
    <text evidence="3 13">Interconversion of serine and glycine.</text>
</comment>
<evidence type="ECO:0000256" key="11">
    <source>
        <dbReference type="ARBA" id="ARBA00023128"/>
    </source>
</evidence>
<evidence type="ECO:0000256" key="1">
    <source>
        <dbReference type="ARBA" id="ARBA00001528"/>
    </source>
</evidence>
<feature type="domain" description="Serine hydroxymethyltransferase-like" evidence="14">
    <location>
        <begin position="37"/>
        <end position="434"/>
    </location>
</feature>
<dbReference type="NCBIfam" id="NF000586">
    <property type="entry name" value="PRK00011.1"/>
    <property type="match status" value="1"/>
</dbReference>
<gene>
    <name evidence="15" type="primary">SHM1</name>
    <name evidence="15" type="ORF">FOA43_003298</name>
</gene>
<dbReference type="InterPro" id="IPR039429">
    <property type="entry name" value="SHMT-like_dom"/>
</dbReference>
<dbReference type="HAMAP" id="MF_00051">
    <property type="entry name" value="SHMT"/>
    <property type="match status" value="1"/>
</dbReference>
<reference evidence="15" key="1">
    <citation type="submission" date="2020-10" db="EMBL/GenBank/DDBJ databases">
        <authorList>
            <person name="Roach M.J.R."/>
        </authorList>
    </citation>
    <scope>NUCLEOTIDE SEQUENCE</scope>
    <source>
        <strain evidence="15">CBS 1945</strain>
    </source>
</reference>
<protein>
    <recommendedName>
        <fullName evidence="13">Serine hydroxymethyltransferase</fullName>
        <ecNumber evidence="13">2.1.2.1</ecNumber>
    </recommendedName>
</protein>
<dbReference type="FunFam" id="3.40.640.10:FF:000097">
    <property type="entry name" value="Serine hydroxymethyltransferase"/>
    <property type="match status" value="1"/>
</dbReference>
<evidence type="ECO:0000259" key="14">
    <source>
        <dbReference type="Pfam" id="PF00464"/>
    </source>
</evidence>